<sequence length="157" mass="17661">MNRDGDYVNSCVERILDPPGGFRQGRKKPRGRPGNSTKRTAFLYNVYTIQVKGKDNYEDVIITSGRGCGFAYCRQKTAAVQFASAAVFISVRAGENLAVLVFFGEKFHGFQLVFAAWELLSQLIENLFRFFLLISFQVGFAQIKQNFILVIVVGVFL</sequence>
<keyword evidence="2" id="KW-0472">Membrane</keyword>
<keyword evidence="2" id="KW-0812">Transmembrane</keyword>
<protein>
    <submittedName>
        <fullName evidence="3">Uncharacterized protein</fullName>
    </submittedName>
</protein>
<feature type="transmembrane region" description="Helical" evidence="2">
    <location>
        <begin position="130"/>
        <end position="156"/>
    </location>
</feature>
<proteinExistence type="predicted"/>
<evidence type="ECO:0000313" key="4">
    <source>
        <dbReference type="Proteomes" id="UP000184171"/>
    </source>
</evidence>
<organism evidence="3 4">
    <name type="scientific">Malonomonas rubra DSM 5091</name>
    <dbReference type="NCBI Taxonomy" id="1122189"/>
    <lineage>
        <taxon>Bacteria</taxon>
        <taxon>Pseudomonadati</taxon>
        <taxon>Thermodesulfobacteriota</taxon>
        <taxon>Desulfuromonadia</taxon>
        <taxon>Desulfuromonadales</taxon>
        <taxon>Geopsychrobacteraceae</taxon>
        <taxon>Malonomonas</taxon>
    </lineage>
</organism>
<feature type="region of interest" description="Disordered" evidence="1">
    <location>
        <begin position="17"/>
        <end position="37"/>
    </location>
</feature>
<gene>
    <name evidence="3" type="ORF">SAMN02745165_03188</name>
</gene>
<keyword evidence="2" id="KW-1133">Transmembrane helix</keyword>
<evidence type="ECO:0000256" key="1">
    <source>
        <dbReference type="SAM" id="MobiDB-lite"/>
    </source>
</evidence>
<dbReference type="AlphaFoldDB" id="A0A1M6M6N9"/>
<evidence type="ECO:0000313" key="3">
    <source>
        <dbReference type="EMBL" id="SHJ79109.1"/>
    </source>
</evidence>
<evidence type="ECO:0000256" key="2">
    <source>
        <dbReference type="SAM" id="Phobius"/>
    </source>
</evidence>
<dbReference type="EMBL" id="FQZT01000016">
    <property type="protein sequence ID" value="SHJ79109.1"/>
    <property type="molecule type" value="Genomic_DNA"/>
</dbReference>
<keyword evidence="4" id="KW-1185">Reference proteome</keyword>
<dbReference type="Proteomes" id="UP000184171">
    <property type="component" value="Unassembled WGS sequence"/>
</dbReference>
<name>A0A1M6M6N9_MALRU</name>
<accession>A0A1M6M6N9</accession>
<reference evidence="3 4" key="1">
    <citation type="submission" date="2016-11" db="EMBL/GenBank/DDBJ databases">
        <authorList>
            <person name="Jaros S."/>
            <person name="Januszkiewicz K."/>
            <person name="Wedrychowicz H."/>
        </authorList>
    </citation>
    <scope>NUCLEOTIDE SEQUENCE [LARGE SCALE GENOMIC DNA]</scope>
    <source>
        <strain evidence="3 4">DSM 5091</strain>
    </source>
</reference>